<sequence length="122" mass="14160">MYENDYIMKMIKTALQAVASIFKGKNAIENSIDENSDDITIAEDQLLEIMIRKYIIEGEINKAENMLFEAIDSHKSPKNLELALFFYEEISKWTEDKLISCNFSKIEILEGLNAIKKIYKRS</sequence>
<dbReference type="AlphaFoldDB" id="A0A084JFK7"/>
<organism evidence="1 2">
    <name type="scientific">Clostridium sulfidigenes</name>
    <dbReference type="NCBI Taxonomy" id="318464"/>
    <lineage>
        <taxon>Bacteria</taxon>
        <taxon>Bacillati</taxon>
        <taxon>Bacillota</taxon>
        <taxon>Clostridia</taxon>
        <taxon>Eubacteriales</taxon>
        <taxon>Clostridiaceae</taxon>
        <taxon>Clostridium</taxon>
    </lineage>
</organism>
<dbReference type="RefSeq" id="WP_035130687.1">
    <property type="nucleotide sequence ID" value="NZ_JPMD01000008.1"/>
</dbReference>
<dbReference type="InterPro" id="IPR045507">
    <property type="entry name" value="DUF6483"/>
</dbReference>
<dbReference type="STRING" id="318464.IO99_04340"/>
<dbReference type="Pfam" id="PF20092">
    <property type="entry name" value="DUF6483"/>
    <property type="match status" value="1"/>
</dbReference>
<accession>A0A084JFK7</accession>
<name>A0A084JFK7_9CLOT</name>
<protein>
    <submittedName>
        <fullName evidence="1">Uncharacterized protein</fullName>
    </submittedName>
</protein>
<comment type="caution">
    <text evidence="1">The sequence shown here is derived from an EMBL/GenBank/DDBJ whole genome shotgun (WGS) entry which is preliminary data.</text>
</comment>
<dbReference type="EMBL" id="JPMD01000008">
    <property type="protein sequence ID" value="KEZ87741.1"/>
    <property type="molecule type" value="Genomic_DNA"/>
</dbReference>
<dbReference type="eggNOG" id="ENOG5033DNC">
    <property type="taxonomic scope" value="Bacteria"/>
</dbReference>
<reference evidence="1 2" key="1">
    <citation type="submission" date="2014-07" db="EMBL/GenBank/DDBJ databases">
        <title>Draft genome of Clostridium sulfidigenes 113A isolated from sediments associated with methane hydrate from Krishna Godavari basin.</title>
        <authorList>
            <person name="Honkalas V.S."/>
            <person name="Dabir A.P."/>
            <person name="Arora P."/>
            <person name="Dhakephalkar P.K."/>
        </authorList>
    </citation>
    <scope>NUCLEOTIDE SEQUENCE [LARGE SCALE GENOMIC DNA]</scope>
    <source>
        <strain evidence="1 2">113A</strain>
    </source>
</reference>
<proteinExistence type="predicted"/>
<keyword evidence="2" id="KW-1185">Reference proteome</keyword>
<evidence type="ECO:0000313" key="1">
    <source>
        <dbReference type="EMBL" id="KEZ87741.1"/>
    </source>
</evidence>
<evidence type="ECO:0000313" key="2">
    <source>
        <dbReference type="Proteomes" id="UP000028542"/>
    </source>
</evidence>
<dbReference type="Proteomes" id="UP000028542">
    <property type="component" value="Unassembled WGS sequence"/>
</dbReference>
<gene>
    <name evidence="1" type="ORF">IO99_04340</name>
</gene>